<keyword evidence="6" id="KW-1185">Reference proteome</keyword>
<evidence type="ECO:0000256" key="1">
    <source>
        <dbReference type="ARBA" id="ARBA00013184"/>
    </source>
</evidence>
<dbReference type="InterPro" id="IPR016181">
    <property type="entry name" value="Acyl_CoA_acyltransferase"/>
</dbReference>
<dbReference type="Gramene" id="AET6Gv20677600.9">
    <property type="protein sequence ID" value="AET6Gv20677600.9"/>
    <property type="gene ID" value="AET6Gv20677600"/>
</dbReference>
<dbReference type="PANTHER" id="PTHR14744">
    <property type="entry name" value="N-ALPHA-ACETYLTRANSFERASE 60"/>
    <property type="match status" value="1"/>
</dbReference>
<dbReference type="AlphaFoldDB" id="A0A453PB66"/>
<keyword evidence="3" id="KW-0156">Chromatin regulator</keyword>
<accession>A0A453PB66</accession>
<evidence type="ECO:0000256" key="4">
    <source>
        <dbReference type="ARBA" id="ARBA00023315"/>
    </source>
</evidence>
<dbReference type="GO" id="GO:0000139">
    <property type="term" value="C:Golgi membrane"/>
    <property type="evidence" value="ECO:0007669"/>
    <property type="project" value="TreeGrafter"/>
</dbReference>
<evidence type="ECO:0000256" key="2">
    <source>
        <dbReference type="ARBA" id="ARBA00022679"/>
    </source>
</evidence>
<keyword evidence="2" id="KW-0808">Transferase</keyword>
<dbReference type="SUPFAM" id="SSF55729">
    <property type="entry name" value="Acyl-CoA N-acyltransferases (Nat)"/>
    <property type="match status" value="1"/>
</dbReference>
<protein>
    <recommendedName>
        <fullName evidence="1">histone acetyltransferase</fullName>
        <ecNumber evidence="1">2.3.1.48</ecNumber>
    </recommendedName>
</protein>
<name>A0A453PB66_AEGTS</name>
<reference evidence="6" key="2">
    <citation type="journal article" date="2017" name="Nat. Plants">
        <title>The Aegilops tauschii genome reveals multiple impacts of transposons.</title>
        <authorList>
            <person name="Zhao G."/>
            <person name="Zou C."/>
            <person name="Li K."/>
            <person name="Wang K."/>
            <person name="Li T."/>
            <person name="Gao L."/>
            <person name="Zhang X."/>
            <person name="Wang H."/>
            <person name="Yang Z."/>
            <person name="Liu X."/>
            <person name="Jiang W."/>
            <person name="Mao L."/>
            <person name="Kong X."/>
            <person name="Jiao Y."/>
            <person name="Jia J."/>
        </authorList>
    </citation>
    <scope>NUCLEOTIDE SEQUENCE [LARGE SCALE GENOMIC DNA]</scope>
    <source>
        <strain evidence="6">cv. AL8/78</strain>
    </source>
</reference>
<evidence type="ECO:0000256" key="3">
    <source>
        <dbReference type="ARBA" id="ARBA00022853"/>
    </source>
</evidence>
<reference evidence="5" key="3">
    <citation type="journal article" date="2017" name="Nature">
        <title>Genome sequence of the progenitor of the wheat D genome Aegilops tauschii.</title>
        <authorList>
            <person name="Luo M.C."/>
            <person name="Gu Y.Q."/>
            <person name="Puiu D."/>
            <person name="Wang H."/>
            <person name="Twardziok S.O."/>
            <person name="Deal K.R."/>
            <person name="Huo N."/>
            <person name="Zhu T."/>
            <person name="Wang L."/>
            <person name="Wang Y."/>
            <person name="McGuire P.E."/>
            <person name="Liu S."/>
            <person name="Long H."/>
            <person name="Ramasamy R.K."/>
            <person name="Rodriguez J.C."/>
            <person name="Van S.L."/>
            <person name="Yuan L."/>
            <person name="Wang Z."/>
            <person name="Xia Z."/>
            <person name="Xiao L."/>
            <person name="Anderson O.D."/>
            <person name="Ouyang S."/>
            <person name="Liang Y."/>
            <person name="Zimin A.V."/>
            <person name="Pertea G."/>
            <person name="Qi P."/>
            <person name="Bennetzen J.L."/>
            <person name="Dai X."/>
            <person name="Dawson M.W."/>
            <person name="Muller H.G."/>
            <person name="Kugler K."/>
            <person name="Rivarola-Duarte L."/>
            <person name="Spannagl M."/>
            <person name="Mayer K.F.X."/>
            <person name="Lu F.H."/>
            <person name="Bevan M.W."/>
            <person name="Leroy P."/>
            <person name="Li P."/>
            <person name="You F.M."/>
            <person name="Sun Q."/>
            <person name="Liu Z."/>
            <person name="Lyons E."/>
            <person name="Wicker T."/>
            <person name="Salzberg S.L."/>
            <person name="Devos K.M."/>
            <person name="Dvorak J."/>
        </authorList>
    </citation>
    <scope>NUCLEOTIDE SEQUENCE [LARGE SCALE GENOMIC DNA]</scope>
    <source>
        <strain evidence="5">cv. AL8/78</strain>
    </source>
</reference>
<proteinExistence type="predicted"/>
<dbReference type="Gene3D" id="3.40.630.30">
    <property type="match status" value="1"/>
</dbReference>
<dbReference type="PANTHER" id="PTHR14744:SF15">
    <property type="entry name" value="N-ALPHA-ACETYLTRANSFERASE 60"/>
    <property type="match status" value="1"/>
</dbReference>
<dbReference type="GO" id="GO:0004402">
    <property type="term" value="F:histone acetyltransferase activity"/>
    <property type="evidence" value="ECO:0007669"/>
    <property type="project" value="TreeGrafter"/>
</dbReference>
<dbReference type="GO" id="GO:0004596">
    <property type="term" value="F:protein-N-terminal amino-acid acetyltransferase activity"/>
    <property type="evidence" value="ECO:0007669"/>
    <property type="project" value="InterPro"/>
</dbReference>
<reference evidence="6" key="1">
    <citation type="journal article" date="2014" name="Science">
        <title>Ancient hybridizations among the ancestral genomes of bread wheat.</title>
        <authorList>
            <consortium name="International Wheat Genome Sequencing Consortium,"/>
            <person name="Marcussen T."/>
            <person name="Sandve S.R."/>
            <person name="Heier L."/>
            <person name="Spannagl M."/>
            <person name="Pfeifer M."/>
            <person name="Jakobsen K.S."/>
            <person name="Wulff B.B."/>
            <person name="Steuernagel B."/>
            <person name="Mayer K.F."/>
            <person name="Olsen O.A."/>
        </authorList>
    </citation>
    <scope>NUCLEOTIDE SEQUENCE [LARGE SCALE GENOMIC DNA]</scope>
    <source>
        <strain evidence="6">cv. AL8/78</strain>
    </source>
</reference>
<keyword evidence="4" id="KW-0012">Acyltransferase</keyword>
<evidence type="ECO:0000313" key="5">
    <source>
        <dbReference type="EnsemblPlants" id="AET6Gv20677600.9"/>
    </source>
</evidence>
<organism evidence="5 6">
    <name type="scientific">Aegilops tauschii subsp. strangulata</name>
    <name type="common">Goatgrass</name>
    <dbReference type="NCBI Taxonomy" id="200361"/>
    <lineage>
        <taxon>Eukaryota</taxon>
        <taxon>Viridiplantae</taxon>
        <taxon>Streptophyta</taxon>
        <taxon>Embryophyta</taxon>
        <taxon>Tracheophyta</taxon>
        <taxon>Spermatophyta</taxon>
        <taxon>Magnoliopsida</taxon>
        <taxon>Liliopsida</taxon>
        <taxon>Poales</taxon>
        <taxon>Poaceae</taxon>
        <taxon>BOP clade</taxon>
        <taxon>Pooideae</taxon>
        <taxon>Triticodae</taxon>
        <taxon>Triticeae</taxon>
        <taxon>Triticinae</taxon>
        <taxon>Aegilops</taxon>
    </lineage>
</organism>
<dbReference type="EC" id="2.3.1.48" evidence="1"/>
<dbReference type="InterPro" id="IPR045141">
    <property type="entry name" value="NAA60-like"/>
</dbReference>
<dbReference type="EnsemblPlants" id="AET6Gv20677600.9">
    <property type="protein sequence ID" value="AET6Gv20677600.9"/>
    <property type="gene ID" value="AET6Gv20677600"/>
</dbReference>
<reference evidence="5" key="4">
    <citation type="submission" date="2019-03" db="UniProtKB">
        <authorList>
            <consortium name="EnsemblPlants"/>
        </authorList>
    </citation>
    <scope>IDENTIFICATION</scope>
</reference>
<reference evidence="5" key="5">
    <citation type="journal article" date="2021" name="G3 (Bethesda)">
        <title>Aegilops tauschii genome assembly Aet v5.0 features greater sequence contiguity and improved annotation.</title>
        <authorList>
            <person name="Wang L."/>
            <person name="Zhu T."/>
            <person name="Rodriguez J.C."/>
            <person name="Deal K.R."/>
            <person name="Dubcovsky J."/>
            <person name="McGuire P.E."/>
            <person name="Lux T."/>
            <person name="Spannagl M."/>
            <person name="Mayer K.F.X."/>
            <person name="Baldrich P."/>
            <person name="Meyers B.C."/>
            <person name="Huo N."/>
            <person name="Gu Y.Q."/>
            <person name="Zhou H."/>
            <person name="Devos K.M."/>
            <person name="Bennetzen J.L."/>
            <person name="Unver T."/>
            <person name="Budak H."/>
            <person name="Gulick P.J."/>
            <person name="Galiba G."/>
            <person name="Kalapos B."/>
            <person name="Nelson D.R."/>
            <person name="Li P."/>
            <person name="You F.M."/>
            <person name="Luo M.C."/>
            <person name="Dvorak J."/>
        </authorList>
    </citation>
    <scope>NUCLEOTIDE SEQUENCE [LARGE SCALE GENOMIC DNA]</scope>
    <source>
        <strain evidence="5">cv. AL8/78</strain>
    </source>
</reference>
<dbReference type="Proteomes" id="UP000015105">
    <property type="component" value="Chromosome 6D"/>
</dbReference>
<evidence type="ECO:0000313" key="6">
    <source>
        <dbReference type="Proteomes" id="UP000015105"/>
    </source>
</evidence>
<sequence length="158" mass="18745">MLDPRSEIYPTIEYRPIQPSDLEVLEKIHLSLFPIRGVYLHVISYNQPAINFYKKMLFKLVRRLPMFYYIRGQHYDSYLFVYYVNGGRTPCSPLEIVTSFVVDFRAFLKMLVGKIWRKEEKSIPRWSRCKESTTLLTSQNNNSNNKRIIAGEDSRCHV</sequence>